<feature type="chain" id="PRO_5025346587" description="Secreted protein" evidence="2">
    <location>
        <begin position="25"/>
        <end position="103"/>
    </location>
</feature>
<keyword evidence="2" id="KW-0732">Signal</keyword>
<feature type="region of interest" description="Disordered" evidence="1">
    <location>
        <begin position="58"/>
        <end position="103"/>
    </location>
</feature>
<proteinExistence type="predicted"/>
<evidence type="ECO:0000256" key="1">
    <source>
        <dbReference type="SAM" id="MobiDB-lite"/>
    </source>
</evidence>
<gene>
    <name evidence="3" type="ORF">BDV96DRAFT_91281</name>
</gene>
<evidence type="ECO:0000256" key="2">
    <source>
        <dbReference type="SAM" id="SignalP"/>
    </source>
</evidence>
<evidence type="ECO:0000313" key="3">
    <source>
        <dbReference type="EMBL" id="KAF2115022.1"/>
    </source>
</evidence>
<dbReference type="Proteomes" id="UP000799770">
    <property type="component" value="Unassembled WGS sequence"/>
</dbReference>
<organism evidence="3 4">
    <name type="scientific">Lophiotrema nucula</name>
    <dbReference type="NCBI Taxonomy" id="690887"/>
    <lineage>
        <taxon>Eukaryota</taxon>
        <taxon>Fungi</taxon>
        <taxon>Dikarya</taxon>
        <taxon>Ascomycota</taxon>
        <taxon>Pezizomycotina</taxon>
        <taxon>Dothideomycetes</taxon>
        <taxon>Pleosporomycetidae</taxon>
        <taxon>Pleosporales</taxon>
        <taxon>Lophiotremataceae</taxon>
        <taxon>Lophiotrema</taxon>
    </lineage>
</organism>
<dbReference type="EMBL" id="ML977324">
    <property type="protein sequence ID" value="KAF2115022.1"/>
    <property type="molecule type" value="Genomic_DNA"/>
</dbReference>
<sequence length="103" mass="11269">MRRRRFRVSFWPFTAAVVAHSTASQRITVPWSHAGRPPALIPSGRKVGVVPHRHLPGYAQEGTGYHSRNLIPSRPQPWRTARAPVVGGTDRAGGLETAAADKL</sequence>
<reference evidence="3" key="1">
    <citation type="journal article" date="2020" name="Stud. Mycol.">
        <title>101 Dothideomycetes genomes: a test case for predicting lifestyles and emergence of pathogens.</title>
        <authorList>
            <person name="Haridas S."/>
            <person name="Albert R."/>
            <person name="Binder M."/>
            <person name="Bloem J."/>
            <person name="Labutti K."/>
            <person name="Salamov A."/>
            <person name="Andreopoulos B."/>
            <person name="Baker S."/>
            <person name="Barry K."/>
            <person name="Bills G."/>
            <person name="Bluhm B."/>
            <person name="Cannon C."/>
            <person name="Castanera R."/>
            <person name="Culley D."/>
            <person name="Daum C."/>
            <person name="Ezra D."/>
            <person name="Gonzalez J."/>
            <person name="Henrissat B."/>
            <person name="Kuo A."/>
            <person name="Liang C."/>
            <person name="Lipzen A."/>
            <person name="Lutzoni F."/>
            <person name="Magnuson J."/>
            <person name="Mondo S."/>
            <person name="Nolan M."/>
            <person name="Ohm R."/>
            <person name="Pangilinan J."/>
            <person name="Park H.-J."/>
            <person name="Ramirez L."/>
            <person name="Alfaro M."/>
            <person name="Sun H."/>
            <person name="Tritt A."/>
            <person name="Yoshinaga Y."/>
            <person name="Zwiers L.-H."/>
            <person name="Turgeon B."/>
            <person name="Goodwin S."/>
            <person name="Spatafora J."/>
            <person name="Crous P."/>
            <person name="Grigoriev I."/>
        </authorList>
    </citation>
    <scope>NUCLEOTIDE SEQUENCE</scope>
    <source>
        <strain evidence="3">CBS 627.86</strain>
    </source>
</reference>
<dbReference type="AlphaFoldDB" id="A0A6A5Z6F8"/>
<keyword evidence="4" id="KW-1185">Reference proteome</keyword>
<accession>A0A6A5Z6F8</accession>
<name>A0A6A5Z6F8_9PLEO</name>
<feature type="signal peptide" evidence="2">
    <location>
        <begin position="1"/>
        <end position="24"/>
    </location>
</feature>
<evidence type="ECO:0008006" key="5">
    <source>
        <dbReference type="Google" id="ProtNLM"/>
    </source>
</evidence>
<evidence type="ECO:0000313" key="4">
    <source>
        <dbReference type="Proteomes" id="UP000799770"/>
    </source>
</evidence>
<protein>
    <recommendedName>
        <fullName evidence="5">Secreted protein</fullName>
    </recommendedName>
</protein>